<dbReference type="SUPFAM" id="SSF75304">
    <property type="entry name" value="Amidase signature (AS) enzymes"/>
    <property type="match status" value="1"/>
</dbReference>
<dbReference type="InterPro" id="IPR023631">
    <property type="entry name" value="Amidase_dom"/>
</dbReference>
<dbReference type="OrthoDB" id="6428749at2759"/>
<protein>
    <recommendedName>
        <fullName evidence="3">Amidase domain-containing protein</fullName>
    </recommendedName>
</protein>
<keyword evidence="5" id="KW-1185">Reference proteome</keyword>
<dbReference type="PANTHER" id="PTHR46072">
    <property type="entry name" value="AMIDASE-RELATED-RELATED"/>
    <property type="match status" value="1"/>
</dbReference>
<comment type="similarity">
    <text evidence="1">Belongs to the amidase family.</text>
</comment>
<gene>
    <name evidence="4" type="ORF">BCON_1009g00020</name>
</gene>
<accession>A0A4Z1HAE3</accession>
<evidence type="ECO:0000256" key="1">
    <source>
        <dbReference type="ARBA" id="ARBA00009199"/>
    </source>
</evidence>
<evidence type="ECO:0000259" key="3">
    <source>
        <dbReference type="Pfam" id="PF01425"/>
    </source>
</evidence>
<dbReference type="PANTHER" id="PTHR46072:SF7">
    <property type="entry name" value="AMIDASE"/>
    <property type="match status" value="1"/>
</dbReference>
<dbReference type="AlphaFoldDB" id="A0A4Z1HAE3"/>
<evidence type="ECO:0000256" key="2">
    <source>
        <dbReference type="ARBA" id="ARBA00022801"/>
    </source>
</evidence>
<name>A0A4Z1HAE3_9HELO</name>
<keyword evidence="2" id="KW-0378">Hydrolase</keyword>
<comment type="caution">
    <text evidence="4">The sequence shown here is derived from an EMBL/GenBank/DDBJ whole genome shotgun (WGS) entry which is preliminary data.</text>
</comment>
<proteinExistence type="inferred from homology"/>
<evidence type="ECO:0000313" key="5">
    <source>
        <dbReference type="Proteomes" id="UP000297527"/>
    </source>
</evidence>
<dbReference type="Pfam" id="PF01425">
    <property type="entry name" value="Amidase"/>
    <property type="match status" value="1"/>
</dbReference>
<organism evidence="4 5">
    <name type="scientific">Botryotinia convoluta</name>
    <dbReference type="NCBI Taxonomy" id="54673"/>
    <lineage>
        <taxon>Eukaryota</taxon>
        <taxon>Fungi</taxon>
        <taxon>Dikarya</taxon>
        <taxon>Ascomycota</taxon>
        <taxon>Pezizomycotina</taxon>
        <taxon>Leotiomycetes</taxon>
        <taxon>Helotiales</taxon>
        <taxon>Sclerotiniaceae</taxon>
        <taxon>Botryotinia</taxon>
    </lineage>
</organism>
<reference evidence="4 5" key="1">
    <citation type="submission" date="2017-12" db="EMBL/GenBank/DDBJ databases">
        <title>Comparative genomics of Botrytis spp.</title>
        <authorList>
            <person name="Valero-Jimenez C.A."/>
            <person name="Tapia P."/>
            <person name="Veloso J."/>
            <person name="Silva-Moreno E."/>
            <person name="Staats M."/>
            <person name="Valdes J.H."/>
            <person name="Van Kan J.A.L."/>
        </authorList>
    </citation>
    <scope>NUCLEOTIDE SEQUENCE [LARGE SCALE GENOMIC DNA]</scope>
    <source>
        <strain evidence="4 5">MUCL11595</strain>
    </source>
</reference>
<feature type="domain" description="Amidase" evidence="3">
    <location>
        <begin position="1"/>
        <end position="88"/>
    </location>
</feature>
<dbReference type="GO" id="GO:0016787">
    <property type="term" value="F:hydrolase activity"/>
    <property type="evidence" value="ECO:0007669"/>
    <property type="project" value="UniProtKB-KW"/>
</dbReference>
<sequence length="100" mass="11108">MPLAPFPPPQPGHARYLGYTTIINALDYTSCAIPVTEVRKDIDRYPVEYTSLNQDDQAIHDDYNPKLSHGALVAVQIVGGRLQEEKVLAFATGISQQLKR</sequence>
<dbReference type="EMBL" id="PQXN01001007">
    <property type="protein sequence ID" value="TGO43710.1"/>
    <property type="molecule type" value="Genomic_DNA"/>
</dbReference>
<dbReference type="Gene3D" id="3.90.1300.10">
    <property type="entry name" value="Amidase signature (AS) domain"/>
    <property type="match status" value="1"/>
</dbReference>
<dbReference type="InterPro" id="IPR036928">
    <property type="entry name" value="AS_sf"/>
</dbReference>
<evidence type="ECO:0000313" key="4">
    <source>
        <dbReference type="EMBL" id="TGO43710.1"/>
    </source>
</evidence>
<dbReference type="Proteomes" id="UP000297527">
    <property type="component" value="Unassembled WGS sequence"/>
</dbReference>